<name>A0ABT3CYY9_9BACT</name>
<keyword evidence="1" id="KW-0805">Transcription regulation</keyword>
<dbReference type="SUPFAM" id="SSF46785">
    <property type="entry name" value="Winged helix' DNA-binding domain"/>
    <property type="match status" value="1"/>
</dbReference>
<dbReference type="PROSITE" id="PS50949">
    <property type="entry name" value="HTH_GNTR"/>
    <property type="match status" value="1"/>
</dbReference>
<dbReference type="PANTHER" id="PTHR38445">
    <property type="entry name" value="HTH-TYPE TRANSCRIPTIONAL REPRESSOR YTRA"/>
    <property type="match status" value="1"/>
</dbReference>
<evidence type="ECO:0000256" key="1">
    <source>
        <dbReference type="ARBA" id="ARBA00023015"/>
    </source>
</evidence>
<dbReference type="Gene3D" id="1.10.10.10">
    <property type="entry name" value="Winged helix-like DNA-binding domain superfamily/Winged helix DNA-binding domain"/>
    <property type="match status" value="1"/>
</dbReference>
<evidence type="ECO:0000313" key="5">
    <source>
        <dbReference type="EMBL" id="MCV9388915.1"/>
    </source>
</evidence>
<keyword evidence="2" id="KW-0238">DNA-binding</keyword>
<dbReference type="CDD" id="cd07377">
    <property type="entry name" value="WHTH_GntR"/>
    <property type="match status" value="1"/>
</dbReference>
<comment type="caution">
    <text evidence="5">The sequence shown here is derived from an EMBL/GenBank/DDBJ whole genome shotgun (WGS) entry which is preliminary data.</text>
</comment>
<reference evidence="5 6" key="1">
    <citation type="submission" date="2022-10" db="EMBL/GenBank/DDBJ databases">
        <title>Comparative genomics and taxonomic characterization of three novel marine species of genus Reichenbachiella exhibiting antioxidant and polysaccharide degradation activities.</title>
        <authorList>
            <person name="Muhammad N."/>
            <person name="Lee Y.-J."/>
            <person name="Ko J."/>
            <person name="Kim S.-G."/>
        </authorList>
    </citation>
    <scope>NUCLEOTIDE SEQUENCE [LARGE SCALE GENOMIC DNA]</scope>
    <source>
        <strain evidence="5 6">ABR2-5</strain>
    </source>
</reference>
<organism evidence="5 6">
    <name type="scientific">Reichenbachiella ulvae</name>
    <dbReference type="NCBI Taxonomy" id="2980104"/>
    <lineage>
        <taxon>Bacteria</taxon>
        <taxon>Pseudomonadati</taxon>
        <taxon>Bacteroidota</taxon>
        <taxon>Cytophagia</taxon>
        <taxon>Cytophagales</taxon>
        <taxon>Reichenbachiellaceae</taxon>
        <taxon>Reichenbachiella</taxon>
    </lineage>
</organism>
<keyword evidence="6" id="KW-1185">Reference proteome</keyword>
<dbReference type="Gene3D" id="3.40.50.2300">
    <property type="match status" value="2"/>
</dbReference>
<keyword evidence="3" id="KW-0804">Transcription</keyword>
<feature type="domain" description="HTH gntR-type" evidence="4">
    <location>
        <begin position="15"/>
        <end position="83"/>
    </location>
</feature>
<dbReference type="RefSeq" id="WP_264139808.1">
    <property type="nucleotide sequence ID" value="NZ_JAOYOD010000001.1"/>
</dbReference>
<dbReference type="InterPro" id="IPR028082">
    <property type="entry name" value="Peripla_BP_I"/>
</dbReference>
<evidence type="ECO:0000313" key="6">
    <source>
        <dbReference type="Proteomes" id="UP001300692"/>
    </source>
</evidence>
<dbReference type="PANTHER" id="PTHR38445:SF10">
    <property type="entry name" value="GNTR-FAMILY TRANSCRIPTIONAL REGULATOR"/>
    <property type="match status" value="1"/>
</dbReference>
<dbReference type="InterPro" id="IPR046335">
    <property type="entry name" value="LacI/GalR-like_sensor"/>
</dbReference>
<gene>
    <name evidence="5" type="ORF">N7U62_19715</name>
</gene>
<dbReference type="Pfam" id="PF00392">
    <property type="entry name" value="GntR"/>
    <property type="match status" value="1"/>
</dbReference>
<sequence length="344" mass="40010">MEEFLSLEISEGSSTPKYKQIVKSIIGKIEADSIKYGQKLPSINKLSFDYILARDTVEKAYNELKKQGVIESVKGKGYYIKNTNPQSRLKILVLFNKLSSYKKVIFNRIASELSEKAHLDLFIYHCSYEIFSKILRERLTDYNYYIIMPHFIQYDLKEFDAILKQLPKEKILLLDHQIDGVDHFHSIIYQDFKMDIYDALVSGIEQIKKYERLVLVFPENQNYPYPKEIILGFRRFCSFHQVQFEITNEIKPEDKIEKQVAYIIIEETDLVNLIKQARAAGLQLGQDVGIISYNDTPLKEVLVDGISVITTNFEKMGQEAAKAILDNKPIKLKNDFELIPRNTL</sequence>
<dbReference type="Pfam" id="PF13377">
    <property type="entry name" value="Peripla_BP_3"/>
    <property type="match status" value="1"/>
</dbReference>
<accession>A0ABT3CYY9</accession>
<dbReference type="InterPro" id="IPR036390">
    <property type="entry name" value="WH_DNA-bd_sf"/>
</dbReference>
<evidence type="ECO:0000259" key="4">
    <source>
        <dbReference type="PROSITE" id="PS50949"/>
    </source>
</evidence>
<dbReference type="InterPro" id="IPR000524">
    <property type="entry name" value="Tscrpt_reg_HTH_GntR"/>
</dbReference>
<protein>
    <submittedName>
        <fullName evidence="5">GntR family transcriptional regulator</fullName>
    </submittedName>
</protein>
<dbReference type="SUPFAM" id="SSF53822">
    <property type="entry name" value="Periplasmic binding protein-like I"/>
    <property type="match status" value="1"/>
</dbReference>
<dbReference type="EMBL" id="JAOYOD010000001">
    <property type="protein sequence ID" value="MCV9388915.1"/>
    <property type="molecule type" value="Genomic_DNA"/>
</dbReference>
<dbReference type="SMART" id="SM00345">
    <property type="entry name" value="HTH_GNTR"/>
    <property type="match status" value="1"/>
</dbReference>
<dbReference type="Proteomes" id="UP001300692">
    <property type="component" value="Unassembled WGS sequence"/>
</dbReference>
<evidence type="ECO:0000256" key="2">
    <source>
        <dbReference type="ARBA" id="ARBA00023125"/>
    </source>
</evidence>
<dbReference type="InterPro" id="IPR036388">
    <property type="entry name" value="WH-like_DNA-bd_sf"/>
</dbReference>
<evidence type="ECO:0000256" key="3">
    <source>
        <dbReference type="ARBA" id="ARBA00023163"/>
    </source>
</evidence>
<proteinExistence type="predicted"/>